<dbReference type="InterPro" id="IPR011604">
    <property type="entry name" value="PDDEXK-like_dom_sf"/>
</dbReference>
<dbReference type="Gene3D" id="3.90.320.10">
    <property type="match status" value="1"/>
</dbReference>
<dbReference type="AlphaFoldDB" id="A0A6C0HYE5"/>
<dbReference type="EMBL" id="MN740046">
    <property type="protein sequence ID" value="QHT85808.1"/>
    <property type="molecule type" value="Genomic_DNA"/>
</dbReference>
<name>A0A6C0HYE5_9ZZZZ</name>
<organism evidence="1">
    <name type="scientific">viral metagenome</name>
    <dbReference type="NCBI Taxonomy" id="1070528"/>
    <lineage>
        <taxon>unclassified sequences</taxon>
        <taxon>metagenomes</taxon>
        <taxon>organismal metagenomes</taxon>
    </lineage>
</organism>
<reference evidence="1" key="1">
    <citation type="journal article" date="2020" name="Nature">
        <title>Giant virus diversity and host interactions through global metagenomics.</title>
        <authorList>
            <person name="Schulz F."/>
            <person name="Roux S."/>
            <person name="Paez-Espino D."/>
            <person name="Jungbluth S."/>
            <person name="Walsh D.A."/>
            <person name="Denef V.J."/>
            <person name="McMahon K.D."/>
            <person name="Konstantinidis K.T."/>
            <person name="Eloe-Fadrosh E.A."/>
            <person name="Kyrpides N.C."/>
            <person name="Woyke T."/>
        </authorList>
    </citation>
    <scope>NUCLEOTIDE SEQUENCE</scope>
    <source>
        <strain evidence="1">GVMAG-M-3300023184-182</strain>
    </source>
</reference>
<protein>
    <submittedName>
        <fullName evidence="1">Uncharacterized protein</fullName>
    </submittedName>
</protein>
<dbReference type="InterPro" id="IPR011335">
    <property type="entry name" value="Restrct_endonuc-II-like"/>
</dbReference>
<dbReference type="SUPFAM" id="SSF52980">
    <property type="entry name" value="Restriction endonuclease-like"/>
    <property type="match status" value="1"/>
</dbReference>
<evidence type="ECO:0000313" key="1">
    <source>
        <dbReference type="EMBL" id="QHT85808.1"/>
    </source>
</evidence>
<sequence>MSAFEINQDKFIGDMKQTIMAHYKENILLISDPRFHDIMIGDVTGKIIQKYNFEGHNFEVLRELVEEEHNEVFDNTYCYIKRTYDHYIGNAYRVEFGQDEDWASIYVSKKMETIKEVAQFNMKNKWIYTVGKMLYENETGAKIGESGRIQHPHIPSIICEFDGIVENMESPLYGRIIEINNVQKKYNIGIPYEEEWIKLQMQMECCDLEFCDYVETQIKEYETEEEFFADEERTKGLILILEKNGESVYKYMPLTIGTEIKEIKAWMEETYNDEYKYVNTIYWYLENYEISLVIRNHDWFNKSNVF</sequence>
<proteinExistence type="predicted"/>
<accession>A0A6C0HYE5</accession>